<dbReference type="EMBL" id="JACHEP010000019">
    <property type="protein sequence ID" value="MBB5325664.1"/>
    <property type="molecule type" value="Genomic_DNA"/>
</dbReference>
<dbReference type="GO" id="GO:0008289">
    <property type="term" value="F:lipid binding"/>
    <property type="evidence" value="ECO:0007669"/>
    <property type="project" value="UniProtKB-KW"/>
</dbReference>
<keyword evidence="2" id="KW-0446">Lipid-binding</keyword>
<dbReference type="PROSITE" id="PS51482">
    <property type="entry name" value="DEGV"/>
    <property type="match status" value="1"/>
</dbReference>
<accession>A0A7W8MVT4</accession>
<dbReference type="InterPro" id="IPR003797">
    <property type="entry name" value="DegV"/>
</dbReference>
<dbReference type="Proteomes" id="UP000520011">
    <property type="component" value="Unassembled WGS sequence"/>
</dbReference>
<dbReference type="RefSeq" id="WP_183255424.1">
    <property type="nucleotide sequence ID" value="NZ_JACHEP010000019.1"/>
</dbReference>
<evidence type="ECO:0000313" key="3">
    <source>
        <dbReference type="EMBL" id="MBB5325664.1"/>
    </source>
</evidence>
<dbReference type="InterPro" id="IPR043168">
    <property type="entry name" value="DegV_C"/>
</dbReference>
<comment type="caution">
    <text evidence="3">The sequence shown here is derived from an EMBL/GenBank/DDBJ whole genome shotgun (WGS) entry which is preliminary data.</text>
</comment>
<organism evidence="3 4">
    <name type="scientific">Anoxybacteroides tepidamans</name>
    <dbReference type="NCBI Taxonomy" id="265948"/>
    <lineage>
        <taxon>Bacteria</taxon>
        <taxon>Bacillati</taxon>
        <taxon>Bacillota</taxon>
        <taxon>Bacilli</taxon>
        <taxon>Bacillales</taxon>
        <taxon>Anoxybacillaceae</taxon>
        <taxon>Anoxybacteroides</taxon>
    </lineage>
</organism>
<evidence type="ECO:0000256" key="1">
    <source>
        <dbReference type="ARBA" id="ARBA00003238"/>
    </source>
</evidence>
<dbReference type="NCBIfam" id="TIGR00762">
    <property type="entry name" value="DegV"/>
    <property type="match status" value="1"/>
</dbReference>
<dbReference type="InterPro" id="IPR050270">
    <property type="entry name" value="DegV_domain_contain"/>
</dbReference>
<dbReference type="SUPFAM" id="SSF82549">
    <property type="entry name" value="DAK1/DegV-like"/>
    <property type="match status" value="1"/>
</dbReference>
<keyword evidence="4" id="KW-1185">Reference proteome</keyword>
<reference evidence="3 4" key="1">
    <citation type="submission" date="2020-08" db="EMBL/GenBank/DDBJ databases">
        <title>Genomic Encyclopedia of Type Strains, Phase IV (KMG-IV): sequencing the most valuable type-strain genomes for metagenomic binning, comparative biology and taxonomic classification.</title>
        <authorList>
            <person name="Goeker M."/>
        </authorList>
    </citation>
    <scope>NUCLEOTIDE SEQUENCE [LARGE SCALE GENOMIC DNA]</scope>
    <source>
        <strain evidence="3 4">DSM 16325</strain>
    </source>
</reference>
<name>A0A7W8MVT4_9BACL</name>
<dbReference type="Pfam" id="PF02645">
    <property type="entry name" value="DegV"/>
    <property type="match status" value="1"/>
</dbReference>
<protein>
    <submittedName>
        <fullName evidence="3">DegV family protein with EDD domain</fullName>
    </submittedName>
</protein>
<sequence>MSKVKIVTDSTVDLLDQTLQAYGVEVVPLTFTIEDETYTDRIDITPDEFMEKMRLSSELPKSSQPSSGKFLELYNRLGQEGYDVISIHMTGELSGTVRSAEQAAAMSEANVTVIDSQFISLALGFQVIEAAKWAAEGKCVGEIVQHLKNIRHRTHLYVTVDTLENLVKGGRIGRGKALIGSLLNIKPIAALIDGIYTPVAKVRSHSQIVKYLTERFVEDTAGKTIQAVGIAHADALSLANRLKQSLIDATGYEKIEIVYTTPIISTHTGPGAIGFMYYVQ</sequence>
<dbReference type="PANTHER" id="PTHR33434:SF8">
    <property type="entry name" value="DEGV DOMAIN-CONTAINING PROTEIN SPR1019"/>
    <property type="match status" value="1"/>
</dbReference>
<dbReference type="Gene3D" id="3.40.50.10170">
    <property type="match status" value="1"/>
</dbReference>
<comment type="function">
    <text evidence="1">May bind long-chain fatty acids, such as palmitate, and may play a role in lipid transport or fatty acid metabolism.</text>
</comment>
<evidence type="ECO:0000313" key="4">
    <source>
        <dbReference type="Proteomes" id="UP000520011"/>
    </source>
</evidence>
<proteinExistence type="predicted"/>
<gene>
    <name evidence="3" type="ORF">HNQ34_002765</name>
</gene>
<dbReference type="Gene3D" id="3.30.1180.10">
    <property type="match status" value="1"/>
</dbReference>
<dbReference type="PANTHER" id="PTHR33434">
    <property type="entry name" value="DEGV DOMAIN-CONTAINING PROTEIN DR_1986-RELATED"/>
    <property type="match status" value="1"/>
</dbReference>
<dbReference type="AlphaFoldDB" id="A0A7W8MVT4"/>
<evidence type="ECO:0000256" key="2">
    <source>
        <dbReference type="ARBA" id="ARBA00023121"/>
    </source>
</evidence>